<accession>A0A1I2FS06</accession>
<sequence>MTYFCVIRFCDVSLRQIYGTMVLAKTTLFDSELQEAASFFKALGHPARLHILRYLSETKMCITGDISDELPLGRTTVNQHLAELKKAGLVKGHVSGKHTNYCLNPEKIKTLKLICDSFLNTLETDDLICGETS</sequence>
<dbReference type="InterPro" id="IPR036390">
    <property type="entry name" value="WH_DNA-bd_sf"/>
</dbReference>
<dbReference type="InParanoid" id="A0A1I2FS06"/>
<dbReference type="InterPro" id="IPR051081">
    <property type="entry name" value="HTH_MetalResp_TranReg"/>
</dbReference>
<dbReference type="InterPro" id="IPR001845">
    <property type="entry name" value="HTH_ArsR_DNA-bd_dom"/>
</dbReference>
<evidence type="ECO:0000256" key="1">
    <source>
        <dbReference type="ARBA" id="ARBA00023015"/>
    </source>
</evidence>
<gene>
    <name evidence="5" type="ORF">SAMN05444380_1337</name>
</gene>
<dbReference type="InterPro" id="IPR011991">
    <property type="entry name" value="ArsR-like_HTH"/>
</dbReference>
<dbReference type="GO" id="GO:0003700">
    <property type="term" value="F:DNA-binding transcription factor activity"/>
    <property type="evidence" value="ECO:0007669"/>
    <property type="project" value="InterPro"/>
</dbReference>
<keyword evidence="6" id="KW-1185">Reference proteome</keyword>
<proteinExistence type="predicted"/>
<evidence type="ECO:0000256" key="3">
    <source>
        <dbReference type="ARBA" id="ARBA00023163"/>
    </source>
</evidence>
<dbReference type="PANTHER" id="PTHR33154">
    <property type="entry name" value="TRANSCRIPTIONAL REGULATOR, ARSR FAMILY"/>
    <property type="match status" value="1"/>
</dbReference>
<dbReference type="AlphaFoldDB" id="A0A1I2FS06"/>
<dbReference type="PROSITE" id="PS50987">
    <property type="entry name" value="HTH_ARSR_2"/>
    <property type="match status" value="1"/>
</dbReference>
<feature type="domain" description="HTH arsR-type" evidence="4">
    <location>
        <begin position="28"/>
        <end position="123"/>
    </location>
</feature>
<evidence type="ECO:0000313" key="6">
    <source>
        <dbReference type="Proteomes" id="UP000181976"/>
    </source>
</evidence>
<dbReference type="eggNOG" id="COG0640">
    <property type="taxonomic scope" value="Bacteria"/>
</dbReference>
<dbReference type="SMART" id="SM00418">
    <property type="entry name" value="HTH_ARSR"/>
    <property type="match status" value="1"/>
</dbReference>
<evidence type="ECO:0000259" key="4">
    <source>
        <dbReference type="PROSITE" id="PS50987"/>
    </source>
</evidence>
<evidence type="ECO:0000256" key="2">
    <source>
        <dbReference type="ARBA" id="ARBA00023125"/>
    </source>
</evidence>
<reference evidence="5 6" key="1">
    <citation type="submission" date="2016-10" db="EMBL/GenBank/DDBJ databases">
        <authorList>
            <person name="de Groot N.N."/>
        </authorList>
    </citation>
    <scope>NUCLEOTIDE SEQUENCE [LARGE SCALE GENOMIC DNA]</scope>
    <source>
        <strain evidence="5 6">DSM 19012</strain>
    </source>
</reference>
<protein>
    <submittedName>
        <fullName evidence="5">Transcriptional regulator, ArsR family</fullName>
    </submittedName>
</protein>
<keyword evidence="1" id="KW-0805">Transcription regulation</keyword>
<dbReference type="STRING" id="385682.SAMN05444380_1337"/>
<dbReference type="NCBIfam" id="NF033788">
    <property type="entry name" value="HTH_metalloreg"/>
    <property type="match status" value="1"/>
</dbReference>
<dbReference type="PRINTS" id="PR00778">
    <property type="entry name" value="HTHARSR"/>
</dbReference>
<dbReference type="CDD" id="cd00090">
    <property type="entry name" value="HTH_ARSR"/>
    <property type="match status" value="1"/>
</dbReference>
<dbReference type="Gene3D" id="1.10.10.10">
    <property type="entry name" value="Winged helix-like DNA-binding domain superfamily/Winged helix DNA-binding domain"/>
    <property type="match status" value="1"/>
</dbReference>
<dbReference type="InterPro" id="IPR036388">
    <property type="entry name" value="WH-like_DNA-bd_sf"/>
</dbReference>
<keyword evidence="2" id="KW-0238">DNA-binding</keyword>
<dbReference type="EMBL" id="FONA01000033">
    <property type="protein sequence ID" value="SFF07241.1"/>
    <property type="molecule type" value="Genomic_DNA"/>
</dbReference>
<organism evidence="5 6">
    <name type="scientific">Thermophagus xiamenensis</name>
    <dbReference type="NCBI Taxonomy" id="385682"/>
    <lineage>
        <taxon>Bacteria</taxon>
        <taxon>Pseudomonadati</taxon>
        <taxon>Bacteroidota</taxon>
        <taxon>Bacteroidia</taxon>
        <taxon>Marinilabiliales</taxon>
        <taxon>Marinilabiliaceae</taxon>
        <taxon>Thermophagus</taxon>
    </lineage>
</organism>
<evidence type="ECO:0000313" key="5">
    <source>
        <dbReference type="EMBL" id="SFF07241.1"/>
    </source>
</evidence>
<dbReference type="PANTHER" id="PTHR33154:SF15">
    <property type="entry name" value="REGULATORY PROTEIN ARSR"/>
    <property type="match status" value="1"/>
</dbReference>
<dbReference type="GO" id="GO:0003677">
    <property type="term" value="F:DNA binding"/>
    <property type="evidence" value="ECO:0007669"/>
    <property type="project" value="UniProtKB-KW"/>
</dbReference>
<dbReference type="Pfam" id="PF01022">
    <property type="entry name" value="HTH_5"/>
    <property type="match status" value="1"/>
</dbReference>
<name>A0A1I2FS06_9BACT</name>
<dbReference type="Proteomes" id="UP000181976">
    <property type="component" value="Unassembled WGS sequence"/>
</dbReference>
<dbReference type="SUPFAM" id="SSF46785">
    <property type="entry name" value="Winged helix' DNA-binding domain"/>
    <property type="match status" value="1"/>
</dbReference>
<keyword evidence="3" id="KW-0804">Transcription</keyword>